<proteinExistence type="predicted"/>
<evidence type="ECO:0000313" key="1">
    <source>
        <dbReference type="EMBL" id="JAD19764.1"/>
    </source>
</evidence>
<sequence>MAPRQGQLVSCGDM</sequence>
<organism evidence="1">
    <name type="scientific">Arundo donax</name>
    <name type="common">Giant reed</name>
    <name type="synonym">Donax arundinaceus</name>
    <dbReference type="NCBI Taxonomy" id="35708"/>
    <lineage>
        <taxon>Eukaryota</taxon>
        <taxon>Viridiplantae</taxon>
        <taxon>Streptophyta</taxon>
        <taxon>Embryophyta</taxon>
        <taxon>Tracheophyta</taxon>
        <taxon>Spermatophyta</taxon>
        <taxon>Magnoliopsida</taxon>
        <taxon>Liliopsida</taxon>
        <taxon>Poales</taxon>
        <taxon>Poaceae</taxon>
        <taxon>PACMAD clade</taxon>
        <taxon>Arundinoideae</taxon>
        <taxon>Arundineae</taxon>
        <taxon>Arundo</taxon>
    </lineage>
</organism>
<name>A0A0A8Y0Q0_ARUDO</name>
<protein>
    <submittedName>
        <fullName evidence="1">Uncharacterized protein</fullName>
    </submittedName>
</protein>
<accession>A0A0A8Y0Q0</accession>
<reference evidence="1" key="2">
    <citation type="journal article" date="2015" name="Data Brief">
        <title>Shoot transcriptome of the giant reed, Arundo donax.</title>
        <authorList>
            <person name="Barrero R.A."/>
            <person name="Guerrero F.D."/>
            <person name="Moolhuijzen P."/>
            <person name="Goolsby J.A."/>
            <person name="Tidwell J."/>
            <person name="Bellgard S.E."/>
            <person name="Bellgard M.I."/>
        </authorList>
    </citation>
    <scope>NUCLEOTIDE SEQUENCE</scope>
    <source>
        <tissue evidence="1">Shoot tissue taken approximately 20 cm above the soil surface</tissue>
    </source>
</reference>
<reference evidence="1" key="1">
    <citation type="submission" date="2014-09" db="EMBL/GenBank/DDBJ databases">
        <authorList>
            <person name="Magalhaes I.L.F."/>
            <person name="Oliveira U."/>
            <person name="Santos F.R."/>
            <person name="Vidigal T.H.D.A."/>
            <person name="Brescovit A.D."/>
            <person name="Santos A.J."/>
        </authorList>
    </citation>
    <scope>NUCLEOTIDE SEQUENCE</scope>
    <source>
        <tissue evidence="1">Shoot tissue taken approximately 20 cm above the soil surface</tissue>
    </source>
</reference>
<dbReference type="EMBL" id="GBRH01278131">
    <property type="protein sequence ID" value="JAD19764.1"/>
    <property type="molecule type" value="Transcribed_RNA"/>
</dbReference>